<dbReference type="Pfam" id="PF14432">
    <property type="entry name" value="DYW_deaminase"/>
    <property type="match status" value="1"/>
</dbReference>
<dbReference type="NCBIfam" id="TIGR00756">
    <property type="entry name" value="PPR"/>
    <property type="match status" value="2"/>
</dbReference>
<keyword evidence="6" id="KW-1185">Reference proteome</keyword>
<dbReference type="PANTHER" id="PTHR47926:SF367">
    <property type="entry name" value="DYW DOMAIN-CONTAINING PROTEIN"/>
    <property type="match status" value="1"/>
</dbReference>
<sequence length="460" mass="51885">MAAGHMHLLLLLPLLLCKEGALIRNSLIHFYTACCETDKSRWVFDESPQCRDAVTWNVILASYAIDERINVMEDLFEEMPERDVIWWSTMIMGYVQGGELETGLKCFREMREKGFKFNEAILVTTLSVCAQMGLLEQGQFVHSNMNSVKFPMSVSIGAGLIDNGRAMHGFGKEAVSLFKSFIREGLSPTNVTFVGILNACNRAGLVNDGRYYFKLIREIYGIEPEIEHYGCMVDLLGCTGFVSEGLELIEKMLIKPDPVVWDTLLAACKIHGLVELGETIGEKVIQLDPTYDGNYVLLANIYAKSKKWGDFIRVRRLMADRGATKVAGWSLIKAEGKTHKFIAGDRDHERSSEIYEKLKEIESRLLLAGYGLDISPVLHDISEEEKENVIREHSEKLTIAFGFLVMDVGSGIWVVNNFRVCGDCQEVSKIISKVFKREIIVRNGSRFHHFMGGMCSCLDY</sequence>
<keyword evidence="1" id="KW-0677">Repeat</keyword>
<dbReference type="InterPro" id="IPR046960">
    <property type="entry name" value="PPR_At4g14850-like_plant"/>
</dbReference>
<dbReference type="Pfam" id="PF20430">
    <property type="entry name" value="Eplus_motif"/>
    <property type="match status" value="1"/>
</dbReference>
<dbReference type="GO" id="GO:0003723">
    <property type="term" value="F:RNA binding"/>
    <property type="evidence" value="ECO:0007669"/>
    <property type="project" value="InterPro"/>
</dbReference>
<dbReference type="InterPro" id="IPR032867">
    <property type="entry name" value="DYW_dom"/>
</dbReference>
<dbReference type="GO" id="GO:0009451">
    <property type="term" value="P:RNA modification"/>
    <property type="evidence" value="ECO:0007669"/>
    <property type="project" value="InterPro"/>
</dbReference>
<dbReference type="Gene3D" id="1.25.40.10">
    <property type="entry name" value="Tetratricopeptide repeat domain"/>
    <property type="match status" value="2"/>
</dbReference>
<reference evidence="5 6" key="1">
    <citation type="journal article" date="2020" name="IScience">
        <title>Genome Sequencing of the Endangered Kingdonia uniflora (Circaeasteraceae, Ranunculales) Reveals Potential Mechanisms of Evolutionary Specialization.</title>
        <authorList>
            <person name="Sun Y."/>
            <person name="Deng T."/>
            <person name="Zhang A."/>
            <person name="Moore M.J."/>
            <person name="Landis J.B."/>
            <person name="Lin N."/>
            <person name="Zhang H."/>
            <person name="Zhang X."/>
            <person name="Huang J."/>
            <person name="Zhang X."/>
            <person name="Sun H."/>
            <person name="Wang H."/>
        </authorList>
    </citation>
    <scope>NUCLEOTIDE SEQUENCE [LARGE SCALE GENOMIC DNA]</scope>
    <source>
        <strain evidence="5">TB1705</strain>
        <tissue evidence="5">Leaf</tissue>
    </source>
</reference>
<keyword evidence="3" id="KW-0732">Signal</keyword>
<evidence type="ECO:0000256" key="3">
    <source>
        <dbReference type="SAM" id="SignalP"/>
    </source>
</evidence>
<dbReference type="Proteomes" id="UP000541444">
    <property type="component" value="Unassembled WGS sequence"/>
</dbReference>
<comment type="caution">
    <text evidence="5">The sequence shown here is derived from an EMBL/GenBank/DDBJ whole genome shotgun (WGS) entry which is preliminary data.</text>
</comment>
<dbReference type="InterPro" id="IPR002885">
    <property type="entry name" value="PPR_rpt"/>
</dbReference>
<dbReference type="PROSITE" id="PS51375">
    <property type="entry name" value="PPR"/>
    <property type="match status" value="2"/>
</dbReference>
<evidence type="ECO:0000259" key="4">
    <source>
        <dbReference type="Pfam" id="PF14432"/>
    </source>
</evidence>
<protein>
    <recommendedName>
        <fullName evidence="4">DYW domain-containing protein</fullName>
    </recommendedName>
</protein>
<accession>A0A7J7L8V0</accession>
<dbReference type="FunFam" id="1.25.40.10:FF:000242">
    <property type="entry name" value="Pentatricopeptide repeat-containing protein"/>
    <property type="match status" value="1"/>
</dbReference>
<feature type="repeat" description="PPR" evidence="2">
    <location>
        <begin position="52"/>
        <end position="82"/>
    </location>
</feature>
<evidence type="ECO:0000313" key="5">
    <source>
        <dbReference type="EMBL" id="KAF6139071.1"/>
    </source>
</evidence>
<dbReference type="Pfam" id="PF20431">
    <property type="entry name" value="E_motif"/>
    <property type="match status" value="1"/>
</dbReference>
<dbReference type="InterPro" id="IPR046849">
    <property type="entry name" value="E2_motif"/>
</dbReference>
<dbReference type="AlphaFoldDB" id="A0A7J7L8V0"/>
<evidence type="ECO:0000256" key="2">
    <source>
        <dbReference type="PROSITE-ProRule" id="PRU00708"/>
    </source>
</evidence>
<feature type="signal peptide" evidence="3">
    <location>
        <begin position="1"/>
        <end position="23"/>
    </location>
</feature>
<feature type="domain" description="DYW" evidence="4">
    <location>
        <begin position="369"/>
        <end position="460"/>
    </location>
</feature>
<feature type="chain" id="PRO_5029653055" description="DYW domain-containing protein" evidence="3">
    <location>
        <begin position="24"/>
        <end position="460"/>
    </location>
</feature>
<dbReference type="Pfam" id="PF01535">
    <property type="entry name" value="PPR"/>
    <property type="match status" value="3"/>
</dbReference>
<dbReference type="OrthoDB" id="1654150at2759"/>
<dbReference type="InterPro" id="IPR046848">
    <property type="entry name" value="E_motif"/>
</dbReference>
<dbReference type="GO" id="GO:0008270">
    <property type="term" value="F:zinc ion binding"/>
    <property type="evidence" value="ECO:0007669"/>
    <property type="project" value="InterPro"/>
</dbReference>
<dbReference type="EMBL" id="JACGCM010002535">
    <property type="protein sequence ID" value="KAF6139071.1"/>
    <property type="molecule type" value="Genomic_DNA"/>
</dbReference>
<evidence type="ECO:0000256" key="1">
    <source>
        <dbReference type="ARBA" id="ARBA00022737"/>
    </source>
</evidence>
<organism evidence="5 6">
    <name type="scientific">Kingdonia uniflora</name>
    <dbReference type="NCBI Taxonomy" id="39325"/>
    <lineage>
        <taxon>Eukaryota</taxon>
        <taxon>Viridiplantae</taxon>
        <taxon>Streptophyta</taxon>
        <taxon>Embryophyta</taxon>
        <taxon>Tracheophyta</taxon>
        <taxon>Spermatophyta</taxon>
        <taxon>Magnoliopsida</taxon>
        <taxon>Ranunculales</taxon>
        <taxon>Circaeasteraceae</taxon>
        <taxon>Kingdonia</taxon>
    </lineage>
</organism>
<name>A0A7J7L8V0_9MAGN</name>
<proteinExistence type="predicted"/>
<feature type="repeat" description="PPR" evidence="2">
    <location>
        <begin position="83"/>
        <end position="117"/>
    </location>
</feature>
<evidence type="ECO:0000313" key="6">
    <source>
        <dbReference type="Proteomes" id="UP000541444"/>
    </source>
</evidence>
<dbReference type="PANTHER" id="PTHR47926">
    <property type="entry name" value="PENTATRICOPEPTIDE REPEAT-CONTAINING PROTEIN"/>
    <property type="match status" value="1"/>
</dbReference>
<gene>
    <name evidence="5" type="ORF">GIB67_010797</name>
</gene>
<dbReference type="InterPro" id="IPR011990">
    <property type="entry name" value="TPR-like_helical_dom_sf"/>
</dbReference>